<dbReference type="RefSeq" id="XP_040710658.1">
    <property type="nucleotide sequence ID" value="XM_040853380.1"/>
</dbReference>
<proteinExistence type="predicted"/>
<protein>
    <submittedName>
        <fullName evidence="1">Uncharacterized protein</fullName>
    </submittedName>
</protein>
<reference evidence="1 2" key="1">
    <citation type="submission" date="2016-07" db="EMBL/GenBank/DDBJ databases">
        <title>Pervasive Adenine N6-methylation of Active Genes in Fungi.</title>
        <authorList>
            <consortium name="DOE Joint Genome Institute"/>
            <person name="Mondo S.J."/>
            <person name="Dannebaum R.O."/>
            <person name="Kuo R.C."/>
            <person name="Labutti K."/>
            <person name="Haridas S."/>
            <person name="Kuo A."/>
            <person name="Salamov A."/>
            <person name="Ahrendt S.R."/>
            <person name="Lipzen A."/>
            <person name="Sullivan W."/>
            <person name="Andreopoulos W.B."/>
            <person name="Clum A."/>
            <person name="Lindquist E."/>
            <person name="Daum C."/>
            <person name="Ramamoorthy G.K."/>
            <person name="Gryganskyi A."/>
            <person name="Culley D."/>
            <person name="Magnuson J.K."/>
            <person name="James T.Y."/>
            <person name="O'Malley M.A."/>
            <person name="Stajich J.E."/>
            <person name="Spatafora J.W."/>
            <person name="Visel A."/>
            <person name="Grigoriev I.V."/>
        </authorList>
    </citation>
    <scope>NUCLEOTIDE SEQUENCE [LARGE SCALE GENOMIC DNA]</scope>
    <source>
        <strain evidence="1 2">CBS 129021</strain>
    </source>
</reference>
<evidence type="ECO:0000313" key="2">
    <source>
        <dbReference type="Proteomes" id="UP000193689"/>
    </source>
</evidence>
<accession>A0A1Y2DDV8</accession>
<sequence length="179" mass="20142">MAALCFIGRLDTPGFHGYSIGGNDQSAHERLHHTDSDGVWGCSTSRADDFHENRGRSLVTMSKTCSNRRLDCIIIVLRCNSNILRLQSDGTHAVIAGFLAYGLGPLFTSYKTHEIAVTQPIFYRYYHTETGTYNDNGSRLGMNHQCFDVFKRHVMISDPRLLLEDIEARGVQLRTFALV</sequence>
<comment type="caution">
    <text evidence="1">The sequence shown here is derived from an EMBL/GenBank/DDBJ whole genome shotgun (WGS) entry which is preliminary data.</text>
</comment>
<keyword evidence="2" id="KW-1185">Reference proteome</keyword>
<dbReference type="EMBL" id="MCFJ01000020">
    <property type="protein sequence ID" value="ORY57306.1"/>
    <property type="molecule type" value="Genomic_DNA"/>
</dbReference>
<organism evidence="1 2">
    <name type="scientific">Pseudomassariella vexata</name>
    <dbReference type="NCBI Taxonomy" id="1141098"/>
    <lineage>
        <taxon>Eukaryota</taxon>
        <taxon>Fungi</taxon>
        <taxon>Dikarya</taxon>
        <taxon>Ascomycota</taxon>
        <taxon>Pezizomycotina</taxon>
        <taxon>Sordariomycetes</taxon>
        <taxon>Xylariomycetidae</taxon>
        <taxon>Amphisphaeriales</taxon>
        <taxon>Pseudomassariaceae</taxon>
        <taxon>Pseudomassariella</taxon>
    </lineage>
</organism>
<dbReference type="GeneID" id="63769592"/>
<dbReference type="InParanoid" id="A0A1Y2DDV8"/>
<gene>
    <name evidence="1" type="ORF">BCR38DRAFT_111288</name>
</gene>
<name>A0A1Y2DDV8_9PEZI</name>
<dbReference type="AlphaFoldDB" id="A0A1Y2DDV8"/>
<dbReference type="Proteomes" id="UP000193689">
    <property type="component" value="Unassembled WGS sequence"/>
</dbReference>
<evidence type="ECO:0000313" key="1">
    <source>
        <dbReference type="EMBL" id="ORY57306.1"/>
    </source>
</evidence>